<keyword evidence="3 9" id="KW-0285">Flavoprotein</keyword>
<feature type="binding site" evidence="12">
    <location>
        <position position="157"/>
    </location>
    <ligand>
        <name>FMN</name>
        <dbReference type="ChEBI" id="CHEBI:58210"/>
    </ligand>
</feature>
<evidence type="ECO:0000256" key="10">
    <source>
        <dbReference type="PIRNR" id="PIRNR006621"/>
    </source>
</evidence>
<feature type="domain" description="DUS-like FMN-binding" evidence="13">
    <location>
        <begin position="2"/>
        <end position="294"/>
    </location>
</feature>
<protein>
    <recommendedName>
        <fullName evidence="9">tRNA-dihydrouridine(16) synthase</fullName>
        <ecNumber evidence="9">1.3.1.-</ecNumber>
    </recommendedName>
    <alternativeName>
        <fullName evidence="9">U16-specific dihydrouridine synthase</fullName>
        <shortName evidence="9">U16-specific Dus</shortName>
    </alternativeName>
    <alternativeName>
        <fullName evidence="9">tRNA-dihydrouridine synthase C</fullName>
    </alternativeName>
</protein>
<comment type="similarity">
    <text evidence="10">Belongs to the dus family.</text>
</comment>
<evidence type="ECO:0000313" key="15">
    <source>
        <dbReference type="Proteomes" id="UP000032266"/>
    </source>
</evidence>
<evidence type="ECO:0000256" key="8">
    <source>
        <dbReference type="ARBA" id="ARBA00023002"/>
    </source>
</evidence>
<evidence type="ECO:0000313" key="14">
    <source>
        <dbReference type="EMBL" id="AJQ94577.1"/>
    </source>
</evidence>
<evidence type="ECO:0000256" key="12">
    <source>
        <dbReference type="PIRSR" id="PIRSR006621-2"/>
    </source>
</evidence>
<dbReference type="InterPro" id="IPR042270">
    <property type="entry name" value="DusC_C"/>
</dbReference>
<dbReference type="Gene3D" id="1.20.225.30">
    <property type="entry name" value="Dihydrouridine synthase, C-terminal recognition domain"/>
    <property type="match status" value="1"/>
</dbReference>
<evidence type="ECO:0000256" key="2">
    <source>
        <dbReference type="ARBA" id="ARBA00022555"/>
    </source>
</evidence>
<dbReference type="InterPro" id="IPR013785">
    <property type="entry name" value="Aldolase_TIM"/>
</dbReference>
<comment type="caution">
    <text evidence="9">Lacks conserved residue(s) required for the propagation of feature annotation.</text>
</comment>
<feature type="binding site" evidence="9 12">
    <location>
        <position position="57"/>
    </location>
    <ligand>
        <name>FMN</name>
        <dbReference type="ChEBI" id="CHEBI:58210"/>
    </ligand>
</feature>
<feature type="site" description="Interacts with tRNA" evidence="9">
    <location>
        <position position="165"/>
    </location>
</feature>
<dbReference type="PANTHER" id="PTHR11082">
    <property type="entry name" value="TRNA-DIHYDROURIDINE SYNTHASE"/>
    <property type="match status" value="1"/>
</dbReference>
<accession>A0A0C5VIS4</accession>
<feature type="site" description="Interacts with tRNA; defines subfamily-specific binding signature" evidence="9">
    <location>
        <position position="261"/>
    </location>
</feature>
<comment type="function">
    <text evidence="9">Catalyzes the synthesis of 5,6-dihydrouridine (D), a modified base found in the D-loop of most tRNAs, via the reduction of the C5-C6 double bond in target uridines. Specifically modifies U16 in tRNAs.</text>
</comment>
<dbReference type="CDD" id="cd02801">
    <property type="entry name" value="DUS_like_FMN"/>
    <property type="match status" value="1"/>
</dbReference>
<dbReference type="KEGG" id="gsn:YC6258_02539"/>
<feature type="binding site" evidence="9 12">
    <location>
        <begin position="212"/>
        <end position="213"/>
    </location>
    <ligand>
        <name>FMN</name>
        <dbReference type="ChEBI" id="CHEBI:58210"/>
    </ligand>
</feature>
<feature type="site" description="Interacts with tRNA; defines subfamily-specific binding signature" evidence="9">
    <location>
        <position position="284"/>
    </location>
</feature>
<dbReference type="PATRIC" id="fig|1445510.3.peg.2495"/>
<evidence type="ECO:0000256" key="7">
    <source>
        <dbReference type="ARBA" id="ARBA00022884"/>
    </source>
</evidence>
<feature type="site" description="Interacts with tRNA" evidence="9">
    <location>
        <position position="84"/>
    </location>
</feature>
<keyword evidence="7 9" id="KW-0694">RNA-binding</keyword>
<feature type="site" description="Interacts with tRNA; defines subfamily-specific binding signature" evidence="9">
    <location>
        <position position="263"/>
    </location>
</feature>
<dbReference type="HOGENOM" id="CLU_013299_0_4_6"/>
<evidence type="ECO:0000256" key="6">
    <source>
        <dbReference type="ARBA" id="ARBA00022857"/>
    </source>
</evidence>
<feature type="site" description="Interacts with tRNA; defines subfamily-specific binding signature" evidence="9">
    <location>
        <position position="24"/>
    </location>
</feature>
<keyword evidence="2 9" id="KW-0820">tRNA-binding</keyword>
<dbReference type="GO" id="GO:0102262">
    <property type="term" value="F:tRNA-dihydrouridine16 synthase activity"/>
    <property type="evidence" value="ECO:0007669"/>
    <property type="project" value="RHEA"/>
</dbReference>
<name>A0A0C5VIS4_9GAMM</name>
<evidence type="ECO:0000256" key="9">
    <source>
        <dbReference type="HAMAP-Rule" id="MF_02043"/>
    </source>
</evidence>
<dbReference type="AlphaFoldDB" id="A0A0C5VIS4"/>
<dbReference type="STRING" id="1445510.YC6258_02539"/>
<organism evidence="14 15">
    <name type="scientific">Gynuella sunshinyii YC6258</name>
    <dbReference type="NCBI Taxonomy" id="1445510"/>
    <lineage>
        <taxon>Bacteria</taxon>
        <taxon>Pseudomonadati</taxon>
        <taxon>Pseudomonadota</taxon>
        <taxon>Gammaproteobacteria</taxon>
        <taxon>Oceanospirillales</taxon>
        <taxon>Saccharospirillaceae</taxon>
        <taxon>Gynuella</taxon>
    </lineage>
</organism>
<keyword evidence="5 9" id="KW-0819">tRNA processing</keyword>
<comment type="cofactor">
    <cofactor evidence="1 9 10 12">
        <name>FMN</name>
        <dbReference type="ChEBI" id="CHEBI:58210"/>
    </cofactor>
</comment>
<comment type="catalytic activity">
    <reaction evidence="9">
        <text>5,6-dihydrouridine(16) in tRNA + NADP(+) = uridine(16) in tRNA + NADPH + H(+)</text>
        <dbReference type="Rhea" id="RHEA:53376"/>
        <dbReference type="Rhea" id="RHEA-COMP:13543"/>
        <dbReference type="Rhea" id="RHEA-COMP:13544"/>
        <dbReference type="ChEBI" id="CHEBI:15378"/>
        <dbReference type="ChEBI" id="CHEBI:57783"/>
        <dbReference type="ChEBI" id="CHEBI:58349"/>
        <dbReference type="ChEBI" id="CHEBI:65315"/>
        <dbReference type="ChEBI" id="CHEBI:74443"/>
    </reaction>
</comment>
<keyword evidence="15" id="KW-1185">Reference proteome</keyword>
<evidence type="ECO:0000256" key="11">
    <source>
        <dbReference type="PIRSR" id="PIRSR006621-1"/>
    </source>
</evidence>
<dbReference type="InterPro" id="IPR018517">
    <property type="entry name" value="tRNA_hU_synthase_CS"/>
</dbReference>
<keyword evidence="6 9" id="KW-0521">NADP</keyword>
<dbReference type="Proteomes" id="UP000032266">
    <property type="component" value="Chromosome"/>
</dbReference>
<dbReference type="PANTHER" id="PTHR11082:SF26">
    <property type="entry name" value="TRNA-DIHYDROURIDINE(16) SYNTHASE"/>
    <property type="match status" value="1"/>
</dbReference>
<evidence type="ECO:0000256" key="4">
    <source>
        <dbReference type="ARBA" id="ARBA00022643"/>
    </source>
</evidence>
<dbReference type="PIRSF" id="PIRSF006621">
    <property type="entry name" value="Dus"/>
    <property type="match status" value="1"/>
</dbReference>
<dbReference type="GO" id="GO:0050660">
    <property type="term" value="F:flavin adenine dinucleotide binding"/>
    <property type="evidence" value="ECO:0007669"/>
    <property type="project" value="InterPro"/>
</dbReference>
<dbReference type="EMBL" id="CP007142">
    <property type="protein sequence ID" value="AJQ94577.1"/>
    <property type="molecule type" value="Genomic_DNA"/>
</dbReference>
<dbReference type="InterPro" id="IPR001269">
    <property type="entry name" value="DUS_fam"/>
</dbReference>
<gene>
    <name evidence="9" type="primary">dusC</name>
    <name evidence="14" type="ORF">YC6258_02539</name>
</gene>
<dbReference type="Gene3D" id="3.20.20.70">
    <property type="entry name" value="Aldolase class I"/>
    <property type="match status" value="1"/>
</dbReference>
<keyword evidence="8 9" id="KW-0560">Oxidoreductase</keyword>
<comment type="catalytic activity">
    <reaction evidence="9">
        <text>5,6-dihydrouridine(16) in tRNA + NAD(+) = uridine(16) in tRNA + NADH + H(+)</text>
        <dbReference type="Rhea" id="RHEA:53380"/>
        <dbReference type="Rhea" id="RHEA-COMP:13543"/>
        <dbReference type="Rhea" id="RHEA-COMP:13544"/>
        <dbReference type="ChEBI" id="CHEBI:15378"/>
        <dbReference type="ChEBI" id="CHEBI:57540"/>
        <dbReference type="ChEBI" id="CHEBI:57945"/>
        <dbReference type="ChEBI" id="CHEBI:65315"/>
        <dbReference type="ChEBI" id="CHEBI:74443"/>
    </reaction>
</comment>
<dbReference type="SUPFAM" id="SSF51395">
    <property type="entry name" value="FMN-linked oxidoreductases"/>
    <property type="match status" value="1"/>
</dbReference>
<feature type="binding site" evidence="9 12">
    <location>
        <position position="128"/>
    </location>
    <ligand>
        <name>FMN</name>
        <dbReference type="ChEBI" id="CHEBI:58210"/>
    </ligand>
</feature>
<dbReference type="PROSITE" id="PS01136">
    <property type="entry name" value="UPF0034"/>
    <property type="match status" value="1"/>
</dbReference>
<evidence type="ECO:0000256" key="3">
    <source>
        <dbReference type="ARBA" id="ARBA00022630"/>
    </source>
</evidence>
<dbReference type="EC" id="1.3.1.-" evidence="9"/>
<proteinExistence type="inferred from homology"/>
<dbReference type="GO" id="GO:0000049">
    <property type="term" value="F:tRNA binding"/>
    <property type="evidence" value="ECO:0007669"/>
    <property type="project" value="UniProtKB-UniRule"/>
</dbReference>
<dbReference type="InterPro" id="IPR035587">
    <property type="entry name" value="DUS-like_FMN-bd"/>
</dbReference>
<dbReference type="HAMAP" id="MF_02043">
    <property type="entry name" value="DusC_subfam"/>
    <property type="match status" value="1"/>
</dbReference>
<reference evidence="14 15" key="1">
    <citation type="submission" date="2014-01" db="EMBL/GenBank/DDBJ databases">
        <title>Full genme sequencing of cellulolytic bacterium Gynuella sunshinyii YC6258T gen. nov., sp. nov.</title>
        <authorList>
            <person name="Khan H."/>
            <person name="Chung E.J."/>
            <person name="Chung Y.R."/>
        </authorList>
    </citation>
    <scope>NUCLEOTIDE SEQUENCE [LARGE SCALE GENOMIC DNA]</scope>
    <source>
        <strain evidence="14 15">YC6258</strain>
    </source>
</reference>
<feature type="active site" description="Proton donor" evidence="9 11">
    <location>
        <position position="87"/>
    </location>
</feature>
<dbReference type="GO" id="GO:0010181">
    <property type="term" value="F:FMN binding"/>
    <property type="evidence" value="ECO:0007669"/>
    <property type="project" value="UniProtKB-UniRule"/>
</dbReference>
<keyword evidence="4 9" id="KW-0288">FMN</keyword>
<keyword evidence="12" id="KW-0547">Nucleotide-binding</keyword>
<comment type="similarity">
    <text evidence="9">Belongs to the Dus family. DusC subfamily.</text>
</comment>
<sequence length="302" mass="33560">MDYYLRTVIKHFGGCDLIISEFVRVVDALLPESVFLKTVPELTTTSSLPASPPVRVQLLGSDPNALADNALRALSLGSSGIDLNFGCPSKTVNNHNGGAVLLKEPEKIYRIINTVKTALPQGICLSAKMRLGYDDTSQAIENALAMEAGGAEEITVHARTKVEGYQPPAHWDWIARINEATQVNIIANGDIFSVSDYDECIQISGCQDIMIGRGLVYQPDLAMLIKDRSKPHLEWQQLANQIHTFFSSMQGNVPDRYICGRLKQWLKFLATRHEQANKLFETLRPVNDVSQVRKILQENLVN</sequence>
<feature type="binding site" evidence="9">
    <location>
        <begin position="188"/>
        <end position="190"/>
    </location>
    <ligand>
        <name>FMN</name>
        <dbReference type="ChEBI" id="CHEBI:58210"/>
    </ligand>
</feature>
<evidence type="ECO:0000259" key="13">
    <source>
        <dbReference type="Pfam" id="PF01207"/>
    </source>
</evidence>
<dbReference type="InterPro" id="IPR032886">
    <property type="entry name" value="DusC"/>
</dbReference>
<evidence type="ECO:0000256" key="5">
    <source>
        <dbReference type="ARBA" id="ARBA00022694"/>
    </source>
</evidence>
<dbReference type="Pfam" id="PF01207">
    <property type="entry name" value="Dus"/>
    <property type="match status" value="1"/>
</dbReference>
<evidence type="ECO:0000256" key="1">
    <source>
        <dbReference type="ARBA" id="ARBA00001917"/>
    </source>
</evidence>